<dbReference type="InterPro" id="IPR014051">
    <property type="entry name" value="Phosphoesterase_HXTX"/>
</dbReference>
<reference evidence="5" key="1">
    <citation type="submission" date="2022-06" db="EMBL/GenBank/DDBJ databases">
        <title>Draft genome sequence of Streptomyces sp. RB6PN25 isolated from peat swamp forest in Thailand.</title>
        <authorList>
            <person name="Duangmal K."/>
            <person name="Klaysubun C."/>
        </authorList>
    </citation>
    <scope>NUCLEOTIDE SEQUENCE</scope>
    <source>
        <strain evidence="5">RB6PN25</strain>
    </source>
</reference>
<proteinExistence type="inferred from homology"/>
<evidence type="ECO:0000256" key="1">
    <source>
        <dbReference type="ARBA" id="ARBA00022801"/>
    </source>
</evidence>
<sequence>MRLFVAVTPPDDVLRALARAADAARDVPDASRLRWAQPDSWHLTLTFLGEVDASDVPELTERLERAARRHTVMTLGLTGGGRFGDRTLWAGVSGDTAELGRLAASVAAGARRTGIEVEDRAFRAHLTLARARPHHRTNLRPYVDVLAPFASRPWTADRIELIRSHLPEPGAEGAQPRYETIGTWPLGQSK</sequence>
<keyword evidence="6" id="KW-1185">Reference proteome</keyword>
<dbReference type="PANTHER" id="PTHR35561">
    <property type="entry name" value="RNA 2',3'-CYCLIC PHOSPHODIESTERASE"/>
    <property type="match status" value="1"/>
</dbReference>
<feature type="active site" description="Proton acceptor" evidence="2">
    <location>
        <position position="125"/>
    </location>
</feature>
<comment type="function">
    <text evidence="2">Hydrolyzes RNA 2',3'-cyclic phosphodiester to an RNA 2'-phosphomonoester.</text>
</comment>
<name>A0ABT1PUS3_9ACTN</name>
<feature type="region of interest" description="Disordered" evidence="3">
    <location>
        <begin position="167"/>
        <end position="190"/>
    </location>
</feature>
<dbReference type="EC" id="3.1.4.58" evidence="2"/>
<accession>A0ABT1PUS3</accession>
<dbReference type="InterPro" id="IPR009097">
    <property type="entry name" value="Cyclic_Pdiesterase"/>
</dbReference>
<dbReference type="NCBIfam" id="TIGR02258">
    <property type="entry name" value="2_5_ligase"/>
    <property type="match status" value="1"/>
</dbReference>
<feature type="short sequence motif" description="HXTX 1" evidence="2">
    <location>
        <begin position="42"/>
        <end position="45"/>
    </location>
</feature>
<dbReference type="Pfam" id="PF02834">
    <property type="entry name" value="LigT_PEase"/>
    <property type="match status" value="2"/>
</dbReference>
<dbReference type="SUPFAM" id="SSF55144">
    <property type="entry name" value="LigT-like"/>
    <property type="match status" value="1"/>
</dbReference>
<dbReference type="InterPro" id="IPR004175">
    <property type="entry name" value="RNA_CPDase"/>
</dbReference>
<evidence type="ECO:0000256" key="2">
    <source>
        <dbReference type="HAMAP-Rule" id="MF_01940"/>
    </source>
</evidence>
<comment type="similarity">
    <text evidence="2">Belongs to the 2H phosphoesterase superfamily. ThpR family.</text>
</comment>
<comment type="caution">
    <text evidence="5">The sequence shown here is derived from an EMBL/GenBank/DDBJ whole genome shotgun (WGS) entry which is preliminary data.</text>
</comment>
<feature type="active site" description="Proton donor" evidence="2">
    <location>
        <position position="42"/>
    </location>
</feature>
<dbReference type="RefSeq" id="WP_255920313.1">
    <property type="nucleotide sequence ID" value="NZ_JANFNG010000007.1"/>
</dbReference>
<dbReference type="EMBL" id="JANFNG010000007">
    <property type="protein sequence ID" value="MCQ4081420.1"/>
    <property type="molecule type" value="Genomic_DNA"/>
</dbReference>
<dbReference type="Gene3D" id="3.90.1140.10">
    <property type="entry name" value="Cyclic phosphodiesterase"/>
    <property type="match status" value="1"/>
</dbReference>
<keyword evidence="1 2" id="KW-0378">Hydrolase</keyword>
<gene>
    <name evidence="5" type="primary">thpR</name>
    <name evidence="5" type="ORF">NGB36_12625</name>
</gene>
<evidence type="ECO:0000259" key="4">
    <source>
        <dbReference type="Pfam" id="PF02834"/>
    </source>
</evidence>
<feature type="domain" description="Phosphoesterase HXTX" evidence="4">
    <location>
        <begin position="97"/>
        <end position="169"/>
    </location>
</feature>
<comment type="catalytic activity">
    <reaction evidence="2">
        <text>a 3'-end 2',3'-cyclophospho-ribonucleotide-RNA + H2O = a 3'-end 2'-phospho-ribonucleotide-RNA + H(+)</text>
        <dbReference type="Rhea" id="RHEA:11828"/>
        <dbReference type="Rhea" id="RHEA-COMP:10464"/>
        <dbReference type="Rhea" id="RHEA-COMP:17353"/>
        <dbReference type="ChEBI" id="CHEBI:15377"/>
        <dbReference type="ChEBI" id="CHEBI:15378"/>
        <dbReference type="ChEBI" id="CHEBI:83064"/>
        <dbReference type="ChEBI" id="CHEBI:173113"/>
        <dbReference type="EC" id="3.1.4.58"/>
    </reaction>
</comment>
<evidence type="ECO:0000313" key="6">
    <source>
        <dbReference type="Proteomes" id="UP001057702"/>
    </source>
</evidence>
<protein>
    <recommendedName>
        <fullName evidence="2">RNA 2',3'-cyclic phosphodiesterase</fullName>
        <shortName evidence="2">RNA 2',3'-CPDase</shortName>
        <ecNumber evidence="2">3.1.4.58</ecNumber>
    </recommendedName>
</protein>
<evidence type="ECO:0000313" key="5">
    <source>
        <dbReference type="EMBL" id="MCQ4081420.1"/>
    </source>
</evidence>
<dbReference type="PANTHER" id="PTHR35561:SF1">
    <property type="entry name" value="RNA 2',3'-CYCLIC PHOSPHODIESTERASE"/>
    <property type="match status" value="1"/>
</dbReference>
<feature type="short sequence motif" description="HXTX 2" evidence="2">
    <location>
        <begin position="125"/>
        <end position="128"/>
    </location>
</feature>
<evidence type="ECO:0000256" key="3">
    <source>
        <dbReference type="SAM" id="MobiDB-lite"/>
    </source>
</evidence>
<feature type="domain" description="Phosphoesterase HXTX" evidence="4">
    <location>
        <begin position="7"/>
        <end position="86"/>
    </location>
</feature>
<dbReference type="Proteomes" id="UP001057702">
    <property type="component" value="Unassembled WGS sequence"/>
</dbReference>
<organism evidence="5 6">
    <name type="scientific">Streptomyces humicola</name>
    <dbReference type="NCBI Taxonomy" id="2953240"/>
    <lineage>
        <taxon>Bacteria</taxon>
        <taxon>Bacillati</taxon>
        <taxon>Actinomycetota</taxon>
        <taxon>Actinomycetes</taxon>
        <taxon>Kitasatosporales</taxon>
        <taxon>Streptomycetaceae</taxon>
        <taxon>Streptomyces</taxon>
    </lineage>
</organism>
<dbReference type="HAMAP" id="MF_01940">
    <property type="entry name" value="RNA_CPDase"/>
    <property type="match status" value="1"/>
</dbReference>